<dbReference type="EMBL" id="CP042913">
    <property type="protein sequence ID" value="QEG35978.1"/>
    <property type="molecule type" value="Genomic_DNA"/>
</dbReference>
<dbReference type="Proteomes" id="UP000323917">
    <property type="component" value="Chromosome"/>
</dbReference>
<reference evidence="1 2" key="1">
    <citation type="submission" date="2019-08" db="EMBL/GenBank/DDBJ databases">
        <title>Deep-cultivation of Planctomycetes and their phenomic and genomic characterization uncovers novel biology.</title>
        <authorList>
            <person name="Wiegand S."/>
            <person name="Jogler M."/>
            <person name="Boedeker C."/>
            <person name="Pinto D."/>
            <person name="Vollmers J."/>
            <person name="Rivas-Marin E."/>
            <person name="Kohn T."/>
            <person name="Peeters S.H."/>
            <person name="Heuer A."/>
            <person name="Rast P."/>
            <person name="Oberbeckmann S."/>
            <person name="Bunk B."/>
            <person name="Jeske O."/>
            <person name="Meyerdierks A."/>
            <person name="Storesund J.E."/>
            <person name="Kallscheuer N."/>
            <person name="Luecker S."/>
            <person name="Lage O.M."/>
            <person name="Pohl T."/>
            <person name="Merkel B.J."/>
            <person name="Hornburger P."/>
            <person name="Mueller R.-W."/>
            <person name="Bruemmer F."/>
            <person name="Labrenz M."/>
            <person name="Spormann A.M."/>
            <person name="Op den Camp H."/>
            <person name="Overmann J."/>
            <person name="Amann R."/>
            <person name="Jetten M.S.M."/>
            <person name="Mascher T."/>
            <person name="Medema M.H."/>
            <person name="Devos D.P."/>
            <person name="Kaster A.-K."/>
            <person name="Ovreas L."/>
            <person name="Rohde M."/>
            <person name="Galperin M.Y."/>
            <person name="Jogler C."/>
        </authorList>
    </citation>
    <scope>NUCLEOTIDE SEQUENCE [LARGE SCALE GENOMIC DNA]</scope>
    <source>
        <strain evidence="1 2">Pr1d</strain>
    </source>
</reference>
<accession>A0A5B9QAR6</accession>
<keyword evidence="2" id="KW-1185">Reference proteome</keyword>
<dbReference type="KEGG" id="bgok:Pr1d_32870"/>
<gene>
    <name evidence="1" type="ORF">Pr1d_32870</name>
</gene>
<name>A0A5B9QAR6_9BACT</name>
<dbReference type="AlphaFoldDB" id="A0A5B9QAR6"/>
<protein>
    <submittedName>
        <fullName evidence="1">Uncharacterized protein</fullName>
    </submittedName>
</protein>
<evidence type="ECO:0000313" key="2">
    <source>
        <dbReference type="Proteomes" id="UP000323917"/>
    </source>
</evidence>
<proteinExistence type="predicted"/>
<evidence type="ECO:0000313" key="1">
    <source>
        <dbReference type="EMBL" id="QEG35978.1"/>
    </source>
</evidence>
<sequence>MKPIHPDIAGKQFACVFLHMPERLDQFARDCRFEPRRLVPAIKEAIQTRHQESTPSPLSEHPPEVRYLEIESVGFYYQVLPEIVEIASLVSVSAFLPEGEFYSLSTDFTQVGSQSTKLV</sequence>
<organism evidence="1 2">
    <name type="scientific">Bythopirellula goksoeyrii</name>
    <dbReference type="NCBI Taxonomy" id="1400387"/>
    <lineage>
        <taxon>Bacteria</taxon>
        <taxon>Pseudomonadati</taxon>
        <taxon>Planctomycetota</taxon>
        <taxon>Planctomycetia</taxon>
        <taxon>Pirellulales</taxon>
        <taxon>Lacipirellulaceae</taxon>
        <taxon>Bythopirellula</taxon>
    </lineage>
</organism>
<dbReference type="RefSeq" id="WP_148074411.1">
    <property type="nucleotide sequence ID" value="NZ_CP042913.1"/>
</dbReference>